<dbReference type="GO" id="GO:0046872">
    <property type="term" value="F:metal ion binding"/>
    <property type="evidence" value="ECO:0007669"/>
    <property type="project" value="UniProtKB-KW"/>
</dbReference>
<evidence type="ECO:0000259" key="15">
    <source>
        <dbReference type="PROSITE" id="PS50878"/>
    </source>
</evidence>
<keyword evidence="6 13" id="KW-0548">Nucleotidyltransferase</keyword>
<evidence type="ECO:0000313" key="17">
    <source>
        <dbReference type="Proteomes" id="UP001152592"/>
    </source>
</evidence>
<dbReference type="PANTHER" id="PTHR12066:SF0">
    <property type="entry name" value="TELOMERASE REVERSE TRANSCRIPTASE"/>
    <property type="match status" value="1"/>
</dbReference>
<evidence type="ECO:0000256" key="5">
    <source>
        <dbReference type="ARBA" id="ARBA00022679"/>
    </source>
</evidence>
<feature type="domain" description="Reverse transcriptase" evidence="15">
    <location>
        <begin position="668"/>
        <end position="1008"/>
    </location>
</feature>
<dbReference type="Gene3D" id="1.10.132.70">
    <property type="match status" value="1"/>
</dbReference>
<dbReference type="EC" id="2.7.7.49" evidence="2 13"/>
<evidence type="ECO:0000256" key="3">
    <source>
        <dbReference type="ARBA" id="ARBA00016182"/>
    </source>
</evidence>
<evidence type="ECO:0000256" key="1">
    <source>
        <dbReference type="ARBA" id="ARBA00008001"/>
    </source>
</evidence>
<evidence type="ECO:0000256" key="9">
    <source>
        <dbReference type="ARBA" id="ARBA00022895"/>
    </source>
</evidence>
<comment type="catalytic activity">
    <reaction evidence="12 13">
        <text>DNA(n) + a 2'-deoxyribonucleoside 5'-triphosphate = DNA(n+1) + diphosphate</text>
        <dbReference type="Rhea" id="RHEA:22508"/>
        <dbReference type="Rhea" id="RHEA-COMP:17339"/>
        <dbReference type="Rhea" id="RHEA-COMP:17340"/>
        <dbReference type="ChEBI" id="CHEBI:33019"/>
        <dbReference type="ChEBI" id="CHEBI:61560"/>
        <dbReference type="ChEBI" id="CHEBI:173112"/>
        <dbReference type="EC" id="2.7.7.49"/>
    </reaction>
</comment>
<accession>A0A9W4K3D6</accession>
<dbReference type="InterPro" id="IPR000477">
    <property type="entry name" value="RT_dom"/>
</dbReference>
<dbReference type="CDD" id="cd01648">
    <property type="entry name" value="TERT"/>
    <property type="match status" value="1"/>
</dbReference>
<evidence type="ECO:0000256" key="7">
    <source>
        <dbReference type="ARBA" id="ARBA00022723"/>
    </source>
</evidence>
<keyword evidence="8 13" id="KW-0460">Magnesium</keyword>
<comment type="function">
    <text evidence="13">Telomerase is a ribonucleoprotein enzyme essential for the replication of chromosome termini in most eukaryotes. It elongates telomeres. It is a reverse transcriptase that adds simple sequence repeats to chromosome ends by copying a template sequence within the RNA component of the enzyme.</text>
</comment>
<dbReference type="GO" id="GO:0000333">
    <property type="term" value="C:telomerase catalytic core complex"/>
    <property type="evidence" value="ECO:0007669"/>
    <property type="project" value="TreeGrafter"/>
</dbReference>
<dbReference type="GO" id="GO:0000781">
    <property type="term" value="C:chromosome, telomeric region"/>
    <property type="evidence" value="ECO:0007669"/>
    <property type="project" value="UniProtKB-SubCell"/>
</dbReference>
<dbReference type="PROSITE" id="PS50878">
    <property type="entry name" value="RT_POL"/>
    <property type="match status" value="1"/>
</dbReference>
<evidence type="ECO:0000256" key="2">
    <source>
        <dbReference type="ARBA" id="ARBA00012493"/>
    </source>
</evidence>
<keyword evidence="5 13" id="KW-0808">Transferase</keyword>
<keyword evidence="9 13" id="KW-0779">Telomere</keyword>
<dbReference type="Pfam" id="PF00078">
    <property type="entry name" value="RVT_1"/>
    <property type="match status" value="1"/>
</dbReference>
<keyword evidence="10 13" id="KW-0695">RNA-directed DNA polymerase</keyword>
<comment type="caution">
    <text evidence="16">The sequence shown here is derived from an EMBL/GenBank/DDBJ whole genome shotgun (WGS) entry which is preliminary data.</text>
</comment>
<comment type="subcellular location">
    <subcellularLocation>
        <location evidence="13">Nucleus</location>
    </subcellularLocation>
    <subcellularLocation>
        <location evidence="13">Chromosome</location>
        <location evidence="13">Telomere</location>
    </subcellularLocation>
</comment>
<evidence type="ECO:0000256" key="10">
    <source>
        <dbReference type="ARBA" id="ARBA00022918"/>
    </source>
</evidence>
<comment type="similarity">
    <text evidence="1 13">Belongs to the reverse transcriptase family. Telomerase subfamily.</text>
</comment>
<feature type="compositionally biased region" description="Polar residues" evidence="14">
    <location>
        <begin position="14"/>
        <end position="25"/>
    </location>
</feature>
<dbReference type="PRINTS" id="PR01365">
    <property type="entry name" value="TELOMERASERT"/>
</dbReference>
<keyword evidence="11 13" id="KW-0539">Nucleus</keyword>
<dbReference type="Gene3D" id="3.30.70.2630">
    <property type="match status" value="1"/>
</dbReference>
<evidence type="ECO:0000256" key="6">
    <source>
        <dbReference type="ARBA" id="ARBA00022695"/>
    </source>
</evidence>
<evidence type="ECO:0000256" key="11">
    <source>
        <dbReference type="ARBA" id="ARBA00023242"/>
    </source>
</evidence>
<gene>
    <name evidence="16" type="ORF">PSALAMII_LOCUS10867</name>
</gene>
<dbReference type="AlphaFoldDB" id="A0A9W4K3D6"/>
<reference evidence="16" key="1">
    <citation type="submission" date="2021-07" db="EMBL/GenBank/DDBJ databases">
        <authorList>
            <person name="Branca A.L. A."/>
        </authorList>
    </citation>
    <scope>NUCLEOTIDE SEQUENCE</scope>
</reference>
<feature type="region of interest" description="Disordered" evidence="14">
    <location>
        <begin position="254"/>
        <end position="287"/>
    </location>
</feature>
<proteinExistence type="inferred from homology"/>
<feature type="region of interest" description="Disordered" evidence="14">
    <location>
        <begin position="1"/>
        <end position="25"/>
    </location>
</feature>
<dbReference type="Pfam" id="PF12009">
    <property type="entry name" value="Telomerase_RBD"/>
    <property type="match status" value="1"/>
</dbReference>
<keyword evidence="4 13" id="KW-0158">Chromosome</keyword>
<organism evidence="16 17">
    <name type="scientific">Penicillium salamii</name>
    <dbReference type="NCBI Taxonomy" id="1612424"/>
    <lineage>
        <taxon>Eukaryota</taxon>
        <taxon>Fungi</taxon>
        <taxon>Dikarya</taxon>
        <taxon>Ascomycota</taxon>
        <taxon>Pezizomycotina</taxon>
        <taxon>Eurotiomycetes</taxon>
        <taxon>Eurotiomycetidae</taxon>
        <taxon>Eurotiales</taxon>
        <taxon>Aspergillaceae</taxon>
        <taxon>Penicillium</taxon>
    </lineage>
</organism>
<dbReference type="InterPro" id="IPR003545">
    <property type="entry name" value="Telomerase_RT"/>
</dbReference>
<dbReference type="GO" id="GO:0007004">
    <property type="term" value="P:telomere maintenance via telomerase"/>
    <property type="evidence" value="ECO:0007669"/>
    <property type="project" value="TreeGrafter"/>
</dbReference>
<evidence type="ECO:0000313" key="16">
    <source>
        <dbReference type="EMBL" id="CAG8429897.1"/>
    </source>
</evidence>
<feature type="compositionally biased region" description="Polar residues" evidence="14">
    <location>
        <begin position="447"/>
        <end position="464"/>
    </location>
</feature>
<dbReference type="InterPro" id="IPR043502">
    <property type="entry name" value="DNA/RNA_pol_sf"/>
</dbReference>
<dbReference type="SMART" id="SM00975">
    <property type="entry name" value="Telomerase_RBD"/>
    <property type="match status" value="1"/>
</dbReference>
<dbReference type="SUPFAM" id="SSF56672">
    <property type="entry name" value="DNA/RNA polymerases"/>
    <property type="match status" value="1"/>
</dbReference>
<evidence type="ECO:0000256" key="12">
    <source>
        <dbReference type="ARBA" id="ARBA00048173"/>
    </source>
</evidence>
<name>A0A9W4K3D6_9EURO</name>
<dbReference type="GO" id="GO:0070034">
    <property type="term" value="F:telomerase RNA binding"/>
    <property type="evidence" value="ECO:0007669"/>
    <property type="project" value="TreeGrafter"/>
</dbReference>
<sequence>MGKKRKRPVKDRGPTSSSHLGITTGTRRFRISAPNSREISHPVISLYYQNVLSLRDYLLQQLPLTSKSRRRRIWTLASRPDDSQSSALAQLLDSTLVGVLKDSSPVVNSERQKEYSYFNESQSRSLLASTDTGPTCAQSEVVDFVIWKLFNQNGWSKPQHMLAHGFQRPSREADGQHTDIPGVACRFPNHNVATLKKGPWADVLGLLGNSGEDIMMHLLFDCGVFAAINAPRGVYYQLSGLPMSELEILNAAPSKPKGPADAQNITPSNTGNVKQTERQAKPVNPHGPNSIVFLRRRILYARIESGGGIPCGLGKTHVLNRFGTLDSPDQTVHVMKYMFPRQFGLQSVFTPGPDGAKSNIQFKCGTFREKEISQLDYERQLRRPQRDDECDADGGVGSLKVPKRLRGVVEIIRKLRNRNTQCSYSELLRYYCPTEQTGPSRLGALASTPQNSQPISSLGSNLVTQVPRKPSDGSAQIRPATLEPQQAASASDGAGQSGRNMKIGLTDYATPPSSVSAFCRAVLQKLIPRQLLGDGSEGNSNYRLILRHVDRFIKMRRFETLSLHETCKGIKITSIGWLEPPQVQTSRSETRSKIALSDLRKRTEVLHEFIFWIFESIIVPLIRCNFYVTESQTHRNRLFYFRHDVWKQLVEQPFGELKAAMFEELEPEQAKRVLARRSLGYGALRLLPKPTGIRPILNLRKRVLKESQYGKGRKYLGQSINSTITPIYNMLNYERQHDPAKLGSTLLSVGDIHYRLKAFKEQLSSQSSSLQPRKFKLPPLYFVKLDIQACFDTIPQEKLLNLISDLVSKENYRMSKHVEFQPPLSRMQNAKPFRKFLTRAAPTDSSQYLPDFINSGLSRRKANAVFVDSHAQKDEDVESLLALLDEHVRSNLVQMGKKFFRQRNGIPQGSVLSSLLCNFFYAELERKELGFIDPKDSLLLRLVDDFLLITPKADVAMQFVEIMIRGQPSYGVRVNPAKSMSNFSAAVDGIFLPRLEGSPLFPYCGTLISTHTLEIHRDQDRLLESGESAAASLSDTLTVEATRLPGRALTRKVLAAFRLQLHSMYLDDSHNSRAVVLENLYSSFMTAAMKMYRYMKSLRGRAHPSTAIITQTIRELIQLAAGSIQGRRVDKENSFLCSVQPSQLKFLAAAAFRFVLKRKQTRYVAVLRWLDSLAREARPTSDSASLRMTNVVKKGNAIFEQWRF</sequence>
<feature type="compositionally biased region" description="Polar residues" evidence="14">
    <location>
        <begin position="263"/>
        <end position="274"/>
    </location>
</feature>
<dbReference type="GO" id="GO:0042162">
    <property type="term" value="F:telomeric DNA binding"/>
    <property type="evidence" value="ECO:0007669"/>
    <property type="project" value="TreeGrafter"/>
</dbReference>
<dbReference type="Gene3D" id="1.10.357.90">
    <property type="match status" value="1"/>
</dbReference>
<evidence type="ECO:0000256" key="13">
    <source>
        <dbReference type="RuleBase" id="RU365061"/>
    </source>
</evidence>
<evidence type="ECO:0000256" key="4">
    <source>
        <dbReference type="ARBA" id="ARBA00022454"/>
    </source>
</evidence>
<dbReference type="OrthoDB" id="310895at2759"/>
<dbReference type="GO" id="GO:0003720">
    <property type="term" value="F:telomerase activity"/>
    <property type="evidence" value="ECO:0007669"/>
    <property type="project" value="InterPro"/>
</dbReference>
<keyword evidence="7 13" id="KW-0479">Metal-binding</keyword>
<protein>
    <recommendedName>
        <fullName evidence="3 13">Telomerase reverse transcriptase</fullName>
        <ecNumber evidence="2 13">2.7.7.49</ecNumber>
    </recommendedName>
    <alternativeName>
        <fullName evidence="13">Telomerase catalytic subunit</fullName>
    </alternativeName>
</protein>
<evidence type="ECO:0000256" key="8">
    <source>
        <dbReference type="ARBA" id="ARBA00022842"/>
    </source>
</evidence>
<evidence type="ECO:0000256" key="14">
    <source>
        <dbReference type="SAM" id="MobiDB-lite"/>
    </source>
</evidence>
<dbReference type="PANTHER" id="PTHR12066">
    <property type="entry name" value="TELOMERASE REVERSE TRANSCRIPTASE"/>
    <property type="match status" value="1"/>
</dbReference>
<dbReference type="EMBL" id="CAJVPD010000304">
    <property type="protein sequence ID" value="CAG8429897.1"/>
    <property type="molecule type" value="Genomic_DNA"/>
</dbReference>
<dbReference type="InterPro" id="IPR021891">
    <property type="entry name" value="Telomerase_RBD"/>
</dbReference>
<dbReference type="Proteomes" id="UP001152592">
    <property type="component" value="Unassembled WGS sequence"/>
</dbReference>
<feature type="region of interest" description="Disordered" evidence="14">
    <location>
        <begin position="439"/>
        <end position="476"/>
    </location>
</feature>